<dbReference type="AlphaFoldDB" id="A0AB34IDC0"/>
<accession>A0AB34IDC0</accession>
<proteinExistence type="inferred from homology"/>
<keyword evidence="4 7" id="KW-0931">ER-Golgi transport</keyword>
<protein>
    <recommendedName>
        <fullName evidence="7">Trafficking protein particle complex subunit</fullName>
    </recommendedName>
</protein>
<dbReference type="GO" id="GO:0005783">
    <property type="term" value="C:endoplasmic reticulum"/>
    <property type="evidence" value="ECO:0007669"/>
    <property type="project" value="UniProtKB-SubCell"/>
</dbReference>
<evidence type="ECO:0000256" key="7">
    <source>
        <dbReference type="RuleBase" id="RU366065"/>
    </source>
</evidence>
<comment type="subunit">
    <text evidence="7">Part of the multisubunit transport protein particle (TRAPP) complex.</text>
</comment>
<dbReference type="GO" id="GO:0006888">
    <property type="term" value="P:endoplasmic reticulum to Golgi vesicle-mediated transport"/>
    <property type="evidence" value="ECO:0007669"/>
    <property type="project" value="UniProtKB-UniRule"/>
</dbReference>
<evidence type="ECO:0000256" key="4">
    <source>
        <dbReference type="ARBA" id="ARBA00022892"/>
    </source>
</evidence>
<gene>
    <name evidence="8" type="ORF">AB1Y20_016762</name>
</gene>
<dbReference type="Gene3D" id="3.30.450.70">
    <property type="match status" value="1"/>
</dbReference>
<comment type="caution">
    <text evidence="8">The sequence shown here is derived from an EMBL/GenBank/DDBJ whole genome shotgun (WGS) entry which is preliminary data.</text>
</comment>
<keyword evidence="5 7" id="KW-0333">Golgi apparatus</keyword>
<keyword evidence="3 7" id="KW-0256">Endoplasmic reticulum</keyword>
<dbReference type="PANTHER" id="PTHR23249">
    <property type="entry name" value="TRAFFICKING PROTEIN PARTICLE COMPLEX SUBUNIT"/>
    <property type="match status" value="1"/>
</dbReference>
<dbReference type="Pfam" id="PF04099">
    <property type="entry name" value="Sybindin"/>
    <property type="match status" value="1"/>
</dbReference>
<dbReference type="GO" id="GO:0005794">
    <property type="term" value="C:Golgi apparatus"/>
    <property type="evidence" value="ECO:0007669"/>
    <property type="project" value="UniProtKB-SubCell"/>
</dbReference>
<name>A0AB34IDC0_PRYPA</name>
<keyword evidence="2 7" id="KW-0813">Transport</keyword>
<organism evidence="8 9">
    <name type="scientific">Prymnesium parvum</name>
    <name type="common">Toxic golden alga</name>
    <dbReference type="NCBI Taxonomy" id="97485"/>
    <lineage>
        <taxon>Eukaryota</taxon>
        <taxon>Haptista</taxon>
        <taxon>Haptophyta</taxon>
        <taxon>Prymnesiophyceae</taxon>
        <taxon>Prymnesiales</taxon>
        <taxon>Prymnesiaceae</taxon>
        <taxon>Prymnesium</taxon>
    </lineage>
</organism>
<dbReference type="GO" id="GO:0030008">
    <property type="term" value="C:TRAPP complex"/>
    <property type="evidence" value="ECO:0007669"/>
    <property type="project" value="UniProtKB-UniRule"/>
</dbReference>
<dbReference type="CDD" id="cd14856">
    <property type="entry name" value="TRAPPC4_synbindin"/>
    <property type="match status" value="1"/>
</dbReference>
<dbReference type="SMART" id="SM01399">
    <property type="entry name" value="Sybindin"/>
    <property type="match status" value="1"/>
</dbReference>
<dbReference type="InterPro" id="IPR011012">
    <property type="entry name" value="Longin-like_dom_sf"/>
</dbReference>
<evidence type="ECO:0000313" key="8">
    <source>
        <dbReference type="EMBL" id="KAL1495393.1"/>
    </source>
</evidence>
<keyword evidence="9" id="KW-1185">Reference proteome</keyword>
<evidence type="ECO:0000256" key="2">
    <source>
        <dbReference type="ARBA" id="ARBA00022448"/>
    </source>
</evidence>
<evidence type="ECO:0000256" key="5">
    <source>
        <dbReference type="ARBA" id="ARBA00023034"/>
    </source>
</evidence>
<evidence type="ECO:0000313" key="9">
    <source>
        <dbReference type="Proteomes" id="UP001515480"/>
    </source>
</evidence>
<evidence type="ECO:0000256" key="6">
    <source>
        <dbReference type="ARBA" id="ARBA00038179"/>
    </source>
</evidence>
<dbReference type="PANTHER" id="PTHR23249:SF15">
    <property type="entry name" value="TRAFFICKING PROTEIN PARTICLE COMPLEX SUBUNIT 4"/>
    <property type="match status" value="1"/>
</dbReference>
<dbReference type="SUPFAM" id="SSF64356">
    <property type="entry name" value="SNARE-like"/>
    <property type="match status" value="1"/>
</dbReference>
<comment type="similarity">
    <text evidence="6">Belongs to the TRAPP small subunits family. TRAPPC4 subfamily.</text>
</comment>
<reference evidence="8 9" key="1">
    <citation type="journal article" date="2024" name="Science">
        <title>Giant polyketide synthase enzymes in the biosynthesis of giant marine polyether toxins.</title>
        <authorList>
            <person name="Fallon T.R."/>
            <person name="Shende V.V."/>
            <person name="Wierzbicki I.H."/>
            <person name="Pendleton A.L."/>
            <person name="Watervoot N.F."/>
            <person name="Auber R.P."/>
            <person name="Gonzalez D.J."/>
            <person name="Wisecaver J.H."/>
            <person name="Moore B.S."/>
        </authorList>
    </citation>
    <scope>NUCLEOTIDE SEQUENCE [LARGE SCALE GENOMIC DNA]</scope>
    <source>
        <strain evidence="8 9">12B1</strain>
    </source>
</reference>
<dbReference type="Proteomes" id="UP001515480">
    <property type="component" value="Unassembled WGS sequence"/>
</dbReference>
<sequence>MPLLSLYINNKAGGLIYHRDFASHAAELDVNEHLRLASTFNGLALILKELSPAKRSSKMELLEADSFVLQSFDTLTGLKFFVTADPDSKKLDAVLREVYELYSDFVLKNPFYETDMPIHCERFDEKLIKLAEDYQRR</sequence>
<evidence type="ECO:0000256" key="3">
    <source>
        <dbReference type="ARBA" id="ARBA00022824"/>
    </source>
</evidence>
<dbReference type="InterPro" id="IPR007233">
    <property type="entry name" value="TRAPPC"/>
</dbReference>
<dbReference type="EMBL" id="JBGBPQ010000032">
    <property type="protein sequence ID" value="KAL1495393.1"/>
    <property type="molecule type" value="Genomic_DNA"/>
</dbReference>
<evidence type="ECO:0000256" key="1">
    <source>
        <dbReference type="ARBA" id="ARBA00004555"/>
    </source>
</evidence>
<comment type="subcellular location">
    <subcellularLocation>
        <location evidence="7">Endoplasmic reticulum</location>
    </subcellularLocation>
    <subcellularLocation>
        <location evidence="7">Golgi apparatus</location>
        <location evidence="7">cis-Golgi network</location>
    </subcellularLocation>
    <subcellularLocation>
        <location evidence="1">Golgi apparatus</location>
    </subcellularLocation>
</comment>